<dbReference type="SMART" id="SM01411">
    <property type="entry name" value="Ephrin_rec_like"/>
    <property type="match status" value="1"/>
</dbReference>
<dbReference type="PANTHER" id="PTHR47236:SF5">
    <property type="entry name" value="GENE, 32742-RELATED"/>
    <property type="match status" value="1"/>
</dbReference>
<dbReference type="OrthoDB" id="439917at2759"/>
<dbReference type="EMBL" id="SRMA01026355">
    <property type="protein sequence ID" value="TRY84875.1"/>
    <property type="molecule type" value="Genomic_DNA"/>
</dbReference>
<accession>A0A553Q4L8</accession>
<comment type="caution">
    <text evidence="2">The sequence shown here is derived from an EMBL/GenBank/DDBJ whole genome shotgun (WGS) entry which is preliminary data.</text>
</comment>
<proteinExistence type="predicted"/>
<feature type="chain" id="PRO_5022215033" description="Sushi domain-containing protein" evidence="1">
    <location>
        <begin position="21"/>
        <end position="425"/>
    </location>
</feature>
<dbReference type="Proteomes" id="UP000316079">
    <property type="component" value="Unassembled WGS sequence"/>
</dbReference>
<name>A0A553Q4L8_9TELE</name>
<keyword evidence="3" id="KW-1185">Reference proteome</keyword>
<feature type="signal peptide" evidence="1">
    <location>
        <begin position="1"/>
        <end position="20"/>
    </location>
</feature>
<dbReference type="STRING" id="623744.A0A553Q4L8"/>
<evidence type="ECO:0008006" key="4">
    <source>
        <dbReference type="Google" id="ProtNLM"/>
    </source>
</evidence>
<sequence>RQTEMMCEFRVCLCWPSVLCWILASRLNTAIGSNLTLSRSERIPCKSGFYCPEGSKSPIPCPRGTFGPSFWATSISSCISCPPHHYGPREGLSSCLPCGAWSQQPLPGQDSCVCQQEGQVFQASDGHCPCTLGYRPKGKACVLKVYEVCKYGKARDQYGDCLDHMQWKQRCSQQVCSSPELYEGFDGSLGVCVCRSLPGPEPDRVECAGWCRSLLTPVLQLVCTGGLYLLYTESNHQLSMSGSVLESVLKRWDSHGSLECSVQLNFSRPVYTVQMGEAGFVGLLNTVPVEVRSLILAHSHESNTFEPLDTDREDMKAKQDPWSSKSPGFSTSVTLPEGVLNPAACLHPGDILLFTVTQQHYPMYDVDNLYNTNAAFDWGAFRLLAQDQQLIRSAHSLFSISLTEPGVYAFKLSSQRHRQMVFSVH</sequence>
<protein>
    <recommendedName>
        <fullName evidence="4">Sushi domain-containing protein</fullName>
    </recommendedName>
</protein>
<dbReference type="AlphaFoldDB" id="A0A553Q4L8"/>
<organism evidence="2 3">
    <name type="scientific">Danionella cerebrum</name>
    <dbReference type="NCBI Taxonomy" id="2873325"/>
    <lineage>
        <taxon>Eukaryota</taxon>
        <taxon>Metazoa</taxon>
        <taxon>Chordata</taxon>
        <taxon>Craniata</taxon>
        <taxon>Vertebrata</taxon>
        <taxon>Euteleostomi</taxon>
        <taxon>Actinopterygii</taxon>
        <taxon>Neopterygii</taxon>
        <taxon>Teleostei</taxon>
        <taxon>Ostariophysi</taxon>
        <taxon>Cypriniformes</taxon>
        <taxon>Danionidae</taxon>
        <taxon>Danioninae</taxon>
        <taxon>Danionella</taxon>
    </lineage>
</organism>
<dbReference type="PANTHER" id="PTHR47236">
    <property type="entry name" value="GENE, 32742-RELATED-RELATED"/>
    <property type="match status" value="1"/>
</dbReference>
<gene>
    <name evidence="2" type="ORF">DNTS_017991</name>
</gene>
<evidence type="ECO:0000313" key="3">
    <source>
        <dbReference type="Proteomes" id="UP000316079"/>
    </source>
</evidence>
<reference evidence="2 3" key="1">
    <citation type="journal article" date="2019" name="Sci. Data">
        <title>Hybrid genome assembly and annotation of Danionella translucida.</title>
        <authorList>
            <person name="Kadobianskyi M."/>
            <person name="Schulze L."/>
            <person name="Schuelke M."/>
            <person name="Judkewitz B."/>
        </authorList>
    </citation>
    <scope>NUCLEOTIDE SEQUENCE [LARGE SCALE GENOMIC DNA]</scope>
    <source>
        <strain evidence="2 3">Bolton</strain>
    </source>
</reference>
<evidence type="ECO:0000256" key="1">
    <source>
        <dbReference type="SAM" id="SignalP"/>
    </source>
</evidence>
<evidence type="ECO:0000313" key="2">
    <source>
        <dbReference type="EMBL" id="TRY84875.1"/>
    </source>
</evidence>
<feature type="non-terminal residue" evidence="2">
    <location>
        <position position="1"/>
    </location>
</feature>
<keyword evidence="1" id="KW-0732">Signal</keyword>